<dbReference type="RefSeq" id="WP_023949710.1">
    <property type="nucleotide sequence ID" value="NZ_AYSV01000037.1"/>
</dbReference>
<dbReference type="InterPro" id="IPR021284">
    <property type="entry name" value="DUF2750"/>
</dbReference>
<dbReference type="EMBL" id="AYSV01000037">
    <property type="protein sequence ID" value="ETD72676.1"/>
    <property type="molecule type" value="Genomic_DNA"/>
</dbReference>
<evidence type="ECO:0000313" key="2">
    <source>
        <dbReference type="Proteomes" id="UP000018766"/>
    </source>
</evidence>
<name>V8G984_9BURK</name>
<reference evidence="1 2" key="1">
    <citation type="submission" date="2013-11" db="EMBL/GenBank/DDBJ databases">
        <title>Genomic analysis of Pelistega sp. HM-7.</title>
        <authorList>
            <person name="Kumbhare S.V."/>
            <person name="Shetty S.A."/>
            <person name="Sharma O."/>
            <person name="Dhotre D.P."/>
        </authorList>
    </citation>
    <scope>NUCLEOTIDE SEQUENCE [LARGE SCALE GENOMIC DNA]</scope>
    <source>
        <strain evidence="1 2">HM-7</strain>
    </source>
</reference>
<sequence length="146" mass="16747">MVTGQYISFIESVAQSKRVFTLMGEGESALSTSLHFLDEEGNEAPVLCVWSLEALASYHKKEGWKNFKLKVIPLEEFIENWCLGMFFDGVIVGVNFDQHMFGKEVTSLELAEDLIQQLEQNLINIEFKNFKDLEELKEYISSLNNN</sequence>
<keyword evidence="2" id="KW-1185">Reference proteome</keyword>
<accession>V8G984</accession>
<gene>
    <name evidence="1" type="ORF">V757_02805</name>
</gene>
<dbReference type="AlphaFoldDB" id="V8G984"/>
<organism evidence="1 2">
    <name type="scientific">Pelistega indica</name>
    <dbReference type="NCBI Taxonomy" id="1414851"/>
    <lineage>
        <taxon>Bacteria</taxon>
        <taxon>Pseudomonadati</taxon>
        <taxon>Pseudomonadota</taxon>
        <taxon>Betaproteobacteria</taxon>
        <taxon>Burkholderiales</taxon>
        <taxon>Alcaligenaceae</taxon>
        <taxon>Pelistega</taxon>
    </lineage>
</organism>
<dbReference type="Pfam" id="PF11042">
    <property type="entry name" value="DUF2750"/>
    <property type="match status" value="1"/>
</dbReference>
<evidence type="ECO:0008006" key="3">
    <source>
        <dbReference type="Google" id="ProtNLM"/>
    </source>
</evidence>
<protein>
    <recommendedName>
        <fullName evidence="3">DUF2750 domain-containing protein</fullName>
    </recommendedName>
</protein>
<proteinExistence type="predicted"/>
<evidence type="ECO:0000313" key="1">
    <source>
        <dbReference type="EMBL" id="ETD72676.1"/>
    </source>
</evidence>
<comment type="caution">
    <text evidence="1">The sequence shown here is derived from an EMBL/GenBank/DDBJ whole genome shotgun (WGS) entry which is preliminary data.</text>
</comment>
<dbReference type="Proteomes" id="UP000018766">
    <property type="component" value="Unassembled WGS sequence"/>
</dbReference>
<dbReference type="OrthoDB" id="2936081at2"/>